<comment type="caution">
    <text evidence="1">The sequence shown here is derived from an EMBL/GenBank/DDBJ whole genome shotgun (WGS) entry which is preliminary data.</text>
</comment>
<keyword evidence="1" id="KW-0695">RNA-directed DNA polymerase</keyword>
<keyword evidence="1" id="KW-0548">Nucleotidyltransferase</keyword>
<proteinExistence type="predicted"/>
<dbReference type="EMBL" id="CM039173">
    <property type="protein sequence ID" value="KAH9768825.1"/>
    <property type="molecule type" value="Genomic_DNA"/>
</dbReference>
<name>A0ACB8L6B8_CITSI</name>
<reference evidence="2" key="1">
    <citation type="journal article" date="2023" name="Hortic. Res.">
        <title>A chromosome-level phased genome enabling allele-level studies in sweet orange: a case study on citrus Huanglongbing tolerance.</title>
        <authorList>
            <person name="Wu B."/>
            <person name="Yu Q."/>
            <person name="Deng Z."/>
            <person name="Duan Y."/>
            <person name="Luo F."/>
            <person name="Gmitter F. Jr."/>
        </authorList>
    </citation>
    <scope>NUCLEOTIDE SEQUENCE [LARGE SCALE GENOMIC DNA]</scope>
    <source>
        <strain evidence="2">cv. Valencia</strain>
    </source>
</reference>
<keyword evidence="1" id="KW-0808">Transferase</keyword>
<keyword evidence="2" id="KW-1185">Reference proteome</keyword>
<accession>A0ACB8L6B8</accession>
<evidence type="ECO:0000313" key="1">
    <source>
        <dbReference type="EMBL" id="KAH9768825.1"/>
    </source>
</evidence>
<sequence>MFFSESTKPEQISSITTIFQLQVVSRHAKYLGLPSMVGRNKTSFFKDIKLRVFGKISSWQANLFSCGGKEVLIKAVAQAMPAYAMSVFKLPIGLCDDMQKAIASYCFNQALVAKQSWRIIQEPESLTYNFSANIPPSLSPDTTVAELISEEQNWKEDVIRQHFLKEDAEQILKIHLPRQPKPDQVLWHYDKKGNYSVKSGYQVAMKMNFPEKPSCSSENDKSWHAIWTVVQFPWCQRCKLAKETVFHTLYECKASKKIWRLTPFGEDIEFSKVRDVLSLLQDLNEKRRKSEMELIVAVCWSIWHSRNLFLFKNKKEDPQLSVAAAEAMVQSYSRIQMPQMQGNSQQSTANQKQWKHPSEGWFKVNVDVAVRVEQQRTGLGIVIRNLGGKVMGAAMKPTKFIGKVDFAKAEAIRFGLEIAENVGCFPLIVESDSQEVVDLVNSKKSSRAEIFWVASEVQDRMKKLNQVKVQHTPRGCNTLAHSLARLALELNDFVFWVDNIPLEFLYLFTQLDE</sequence>
<protein>
    <submittedName>
        <fullName evidence="1">Reverse transcriptase/RNA-dependent DNA polymerase</fullName>
    </submittedName>
</protein>
<organism evidence="1 2">
    <name type="scientific">Citrus sinensis</name>
    <name type="common">Sweet orange</name>
    <name type="synonym">Citrus aurantium var. sinensis</name>
    <dbReference type="NCBI Taxonomy" id="2711"/>
    <lineage>
        <taxon>Eukaryota</taxon>
        <taxon>Viridiplantae</taxon>
        <taxon>Streptophyta</taxon>
        <taxon>Embryophyta</taxon>
        <taxon>Tracheophyta</taxon>
        <taxon>Spermatophyta</taxon>
        <taxon>Magnoliopsida</taxon>
        <taxon>eudicotyledons</taxon>
        <taxon>Gunneridae</taxon>
        <taxon>Pentapetalae</taxon>
        <taxon>rosids</taxon>
        <taxon>malvids</taxon>
        <taxon>Sapindales</taxon>
        <taxon>Rutaceae</taxon>
        <taxon>Aurantioideae</taxon>
        <taxon>Citrus</taxon>
    </lineage>
</organism>
<dbReference type="Proteomes" id="UP000829398">
    <property type="component" value="Chromosome 4"/>
</dbReference>
<gene>
    <name evidence="1" type="ORF">KPL71_011746</name>
</gene>
<evidence type="ECO:0000313" key="2">
    <source>
        <dbReference type="Proteomes" id="UP000829398"/>
    </source>
</evidence>